<proteinExistence type="predicted"/>
<dbReference type="PRINTS" id="PR01301">
    <property type="entry name" value="RGSPROTEIN"/>
</dbReference>
<dbReference type="InterPro" id="IPR003116">
    <property type="entry name" value="RBD_dom"/>
</dbReference>
<feature type="compositionally biased region" description="Basic and acidic residues" evidence="2">
    <location>
        <begin position="285"/>
        <end position="297"/>
    </location>
</feature>
<feature type="compositionally biased region" description="Pro residues" evidence="2">
    <location>
        <begin position="775"/>
        <end position="801"/>
    </location>
</feature>
<gene>
    <name evidence="5" type="ORF">DSTB1V02_LOCUS6354</name>
</gene>
<evidence type="ECO:0000313" key="6">
    <source>
        <dbReference type="Proteomes" id="UP000677054"/>
    </source>
</evidence>
<dbReference type="GO" id="GO:0008277">
    <property type="term" value="P:regulation of G protein-coupled receptor signaling pathway"/>
    <property type="evidence" value="ECO:0007669"/>
    <property type="project" value="TreeGrafter"/>
</dbReference>
<keyword evidence="1" id="KW-0343">GTPase activation</keyword>
<evidence type="ECO:0000256" key="2">
    <source>
        <dbReference type="SAM" id="MobiDB-lite"/>
    </source>
</evidence>
<dbReference type="GO" id="GO:0005634">
    <property type="term" value="C:nucleus"/>
    <property type="evidence" value="ECO:0007669"/>
    <property type="project" value="TreeGrafter"/>
</dbReference>
<evidence type="ECO:0000313" key="5">
    <source>
        <dbReference type="EMBL" id="CAD7246504.1"/>
    </source>
</evidence>
<feature type="compositionally biased region" description="Low complexity" evidence="2">
    <location>
        <begin position="315"/>
        <end position="328"/>
    </location>
</feature>
<dbReference type="SMART" id="SM00315">
    <property type="entry name" value="RGS"/>
    <property type="match status" value="1"/>
</dbReference>
<dbReference type="Gene3D" id="3.10.20.90">
    <property type="entry name" value="Phosphatidylinositol 3-kinase Catalytic Subunit, Chain A, domain 1"/>
    <property type="match status" value="2"/>
</dbReference>
<dbReference type="EMBL" id="LR900672">
    <property type="protein sequence ID" value="CAD7246504.1"/>
    <property type="molecule type" value="Genomic_DNA"/>
</dbReference>
<evidence type="ECO:0000259" key="4">
    <source>
        <dbReference type="PROSITE" id="PS50898"/>
    </source>
</evidence>
<dbReference type="PANTHER" id="PTHR45945">
    <property type="entry name" value="REGULATOR OF G-PROTEIN SIGNALING LOCO"/>
    <property type="match status" value="1"/>
</dbReference>
<dbReference type="Proteomes" id="UP000677054">
    <property type="component" value="Unassembled WGS sequence"/>
</dbReference>
<dbReference type="InterPro" id="IPR024066">
    <property type="entry name" value="RGS_subdom1/3"/>
</dbReference>
<evidence type="ECO:0000256" key="1">
    <source>
        <dbReference type="ARBA" id="ARBA00022468"/>
    </source>
</evidence>
<protein>
    <submittedName>
        <fullName evidence="5">Uncharacterized protein</fullName>
    </submittedName>
</protein>
<sequence>MSSSKKHNMGNDGEDMDSMSSSSQHFRSLRPELLGEGGASTWMHAGNAEHSKNDQDQSRKLSRTRTGEEDLSTLSDTEVTQFCDKEDLRHVETSSVGGSSANSENVGRVGSWALSFERLLDDTAGIHTFAEFLKKEFSHENIYFWAAVQRYKNHPLSVRGKLAQEIYDRHISVNASEPVNVDSQARQTVQERLRSASPTLFQKAEDQIFKLMKFDSYPRFLKSPLYKEALMAEVAGYSLPYPGGDILESDLQVFEADEVLATPNSSKHVGRRRSLLAWGRRARAKSRDRGRGSENHGPRASSLKRFRGRDRSRETNSSTASSTAANEAGSQSSKTSLTASDLGILSKNFSTSKESLQSDRGENSRLLCRVILPDQSTTVVSVVPGETVRSLVHRLLERRGLKYSAVDVFTLNSSMALDQLLDCASLACQDIRVEARVLIQVDLPSGGKSMSLKAAPGRRLAEVLRPVLANLGLKVDQLVAYKLGDKEPLSMKTLATNLDSQRVILKQKDGATGLGKAQGTQRPPGVMLDEITNKVFLDLMRSKSVTDADRVPTDESSSQSSGIVGSLVRRNSIHIDRDLQKNGIQSPIYEVPSPKPNFPSPTSETLYEDLKKAQKLRLEDQRGTTINCQLPEFLKSPGQSRSHNKENREIGQMMPGGMAPSYSRFSSLSASIMTVDDTLPYVDMSFSHDGILPTHAQAENYFGLNQAKHVIAQAFQGQHKSCSMSPFPPQDGDVSLSPLHIPTPNTSVSSLHVEEANFTPPSPLVVNPKPLFRNAPPPPLPPKPKTCPPRGPPPRPPPSRPTPQLNLYEINLNGSSFPQCQDLPTGNVSFV</sequence>
<dbReference type="Pfam" id="PF00615">
    <property type="entry name" value="RGS"/>
    <property type="match status" value="1"/>
</dbReference>
<keyword evidence="6" id="KW-1185">Reference proteome</keyword>
<feature type="domain" description="RBD" evidence="4">
    <location>
        <begin position="366"/>
        <end position="436"/>
    </location>
</feature>
<dbReference type="SUPFAM" id="SSF54236">
    <property type="entry name" value="Ubiquitin-like"/>
    <property type="match status" value="2"/>
</dbReference>
<dbReference type="GO" id="GO:0005737">
    <property type="term" value="C:cytoplasm"/>
    <property type="evidence" value="ECO:0007669"/>
    <property type="project" value="TreeGrafter"/>
</dbReference>
<dbReference type="SUPFAM" id="SSF48097">
    <property type="entry name" value="Regulator of G-protein signaling, RGS"/>
    <property type="match status" value="1"/>
</dbReference>
<feature type="region of interest" description="Disordered" evidence="2">
    <location>
        <begin position="720"/>
        <end position="741"/>
    </location>
</feature>
<dbReference type="OrthoDB" id="196547at2759"/>
<reference evidence="5" key="1">
    <citation type="submission" date="2020-11" db="EMBL/GenBank/DDBJ databases">
        <authorList>
            <person name="Tran Van P."/>
        </authorList>
    </citation>
    <scope>NUCLEOTIDE SEQUENCE</scope>
</reference>
<accession>A0A7R9A355</accession>
<dbReference type="Gene3D" id="1.10.167.10">
    <property type="entry name" value="Regulator of G-protein Signalling 4, domain 2"/>
    <property type="match status" value="1"/>
</dbReference>
<feature type="domain" description="RGS" evidence="3">
    <location>
        <begin position="115"/>
        <end position="230"/>
    </location>
</feature>
<dbReference type="GO" id="GO:0005096">
    <property type="term" value="F:GTPase activator activity"/>
    <property type="evidence" value="ECO:0007669"/>
    <property type="project" value="UniProtKB-KW"/>
</dbReference>
<dbReference type="PROSITE" id="PS50898">
    <property type="entry name" value="RBD"/>
    <property type="match status" value="1"/>
</dbReference>
<dbReference type="Pfam" id="PF02196">
    <property type="entry name" value="RBD"/>
    <property type="match status" value="1"/>
</dbReference>
<dbReference type="GO" id="GO:0007165">
    <property type="term" value="P:signal transduction"/>
    <property type="evidence" value="ECO:0007669"/>
    <property type="project" value="InterPro"/>
</dbReference>
<dbReference type="Gene3D" id="1.10.196.10">
    <property type="match status" value="1"/>
</dbReference>
<dbReference type="GO" id="GO:0005886">
    <property type="term" value="C:plasma membrane"/>
    <property type="evidence" value="ECO:0007669"/>
    <property type="project" value="TreeGrafter"/>
</dbReference>
<organism evidence="5">
    <name type="scientific">Darwinula stevensoni</name>
    <dbReference type="NCBI Taxonomy" id="69355"/>
    <lineage>
        <taxon>Eukaryota</taxon>
        <taxon>Metazoa</taxon>
        <taxon>Ecdysozoa</taxon>
        <taxon>Arthropoda</taxon>
        <taxon>Crustacea</taxon>
        <taxon>Oligostraca</taxon>
        <taxon>Ostracoda</taxon>
        <taxon>Podocopa</taxon>
        <taxon>Podocopida</taxon>
        <taxon>Darwinulocopina</taxon>
        <taxon>Darwinuloidea</taxon>
        <taxon>Darwinulidae</taxon>
        <taxon>Darwinula</taxon>
    </lineage>
</organism>
<dbReference type="PROSITE" id="PS50132">
    <property type="entry name" value="RGS"/>
    <property type="match status" value="1"/>
</dbReference>
<dbReference type="AlphaFoldDB" id="A0A7R9A355"/>
<feature type="region of interest" description="Disordered" evidence="2">
    <location>
        <begin position="280"/>
        <end position="337"/>
    </location>
</feature>
<feature type="compositionally biased region" description="Basic and acidic residues" evidence="2">
    <location>
        <begin position="47"/>
        <end position="59"/>
    </location>
</feature>
<dbReference type="InterPro" id="IPR016137">
    <property type="entry name" value="RGS"/>
</dbReference>
<dbReference type="SMART" id="SM00455">
    <property type="entry name" value="RBD"/>
    <property type="match status" value="2"/>
</dbReference>
<dbReference type="InterPro" id="IPR029071">
    <property type="entry name" value="Ubiquitin-like_domsf"/>
</dbReference>
<evidence type="ECO:0000259" key="3">
    <source>
        <dbReference type="PROSITE" id="PS50132"/>
    </source>
</evidence>
<name>A0A7R9A355_9CRUS</name>
<feature type="region of interest" description="Disordered" evidence="2">
    <location>
        <begin position="1"/>
        <end position="73"/>
    </location>
</feature>
<dbReference type="CDD" id="cd01817">
    <property type="entry name" value="RBD1_RGS12_like"/>
    <property type="match status" value="1"/>
</dbReference>
<feature type="region of interest" description="Disordered" evidence="2">
    <location>
        <begin position="762"/>
        <end position="806"/>
    </location>
</feature>
<dbReference type="InterPro" id="IPR036305">
    <property type="entry name" value="RGS_sf"/>
</dbReference>
<dbReference type="EMBL" id="CAJPEV010001155">
    <property type="protein sequence ID" value="CAG0891051.1"/>
    <property type="molecule type" value="Genomic_DNA"/>
</dbReference>
<dbReference type="InterPro" id="IPR046995">
    <property type="entry name" value="RGS10/12/14-like"/>
</dbReference>
<dbReference type="InterPro" id="IPR044926">
    <property type="entry name" value="RGS_subdomain_2"/>
</dbReference>
<dbReference type="PANTHER" id="PTHR45945:SF3">
    <property type="entry name" value="REGULATOR OF G-PROTEIN SIGNALING LOCO"/>
    <property type="match status" value="1"/>
</dbReference>